<accession>A0A0N8R6E2</accession>
<dbReference type="Pfam" id="PF07516">
    <property type="entry name" value="SecA_SW"/>
    <property type="match status" value="1"/>
</dbReference>
<organism evidence="2 3">
    <name type="scientific">Pseudomonas syringae pv. castaneae</name>
    <dbReference type="NCBI Taxonomy" id="264450"/>
    <lineage>
        <taxon>Bacteria</taxon>
        <taxon>Pseudomonadati</taxon>
        <taxon>Pseudomonadota</taxon>
        <taxon>Gammaproteobacteria</taxon>
        <taxon>Pseudomonadales</taxon>
        <taxon>Pseudomonadaceae</taxon>
        <taxon>Pseudomonas</taxon>
        <taxon>Pseudomonas syringae</taxon>
    </lineage>
</organism>
<evidence type="ECO:0000259" key="1">
    <source>
        <dbReference type="Pfam" id="PF07516"/>
    </source>
</evidence>
<protein>
    <submittedName>
        <fullName evidence="2">Protein translocase subunit SecA</fullName>
    </submittedName>
</protein>
<dbReference type="AlphaFoldDB" id="A0A0N8R6E2"/>
<dbReference type="SUPFAM" id="SSF81886">
    <property type="entry name" value="Helical scaffold and wing domains of SecA"/>
    <property type="match status" value="1"/>
</dbReference>
<dbReference type="GO" id="GO:0017038">
    <property type="term" value="P:protein import"/>
    <property type="evidence" value="ECO:0007669"/>
    <property type="project" value="InterPro"/>
</dbReference>
<sequence length="67" mass="7557">MRNTLLAAENIGETIADFREEVLNNLISQHIPPQSLPEQWNVAGLEAALNTDFAVKLPVQQWLDEDE</sequence>
<dbReference type="InterPro" id="IPR011116">
    <property type="entry name" value="SecA_Wing/Scaffold"/>
</dbReference>
<proteinExistence type="predicted"/>
<feature type="non-terminal residue" evidence="2">
    <location>
        <position position="67"/>
    </location>
</feature>
<gene>
    <name evidence="2" type="ORF">ALO79_06149</name>
</gene>
<reference evidence="2 3" key="1">
    <citation type="submission" date="2015-09" db="EMBL/GenBank/DDBJ databases">
        <title>Genome announcement of multiple Pseudomonas syringae strains.</title>
        <authorList>
            <person name="Thakur S."/>
            <person name="Wang P.W."/>
            <person name="Gong Y."/>
            <person name="Weir B.S."/>
            <person name="Guttman D.S."/>
        </authorList>
    </citation>
    <scope>NUCLEOTIDE SEQUENCE [LARGE SCALE GENOMIC DNA]</scope>
    <source>
        <strain evidence="2 3">ICMP9419</strain>
    </source>
</reference>
<dbReference type="Gene3D" id="1.10.3060.10">
    <property type="entry name" value="Helical scaffold and wing domains of SecA"/>
    <property type="match status" value="1"/>
</dbReference>
<dbReference type="Proteomes" id="UP000050381">
    <property type="component" value="Unassembled WGS sequence"/>
</dbReference>
<name>A0A0N8R6E2_PSESX</name>
<comment type="caution">
    <text evidence="2">The sequence shown here is derived from an EMBL/GenBank/DDBJ whole genome shotgun (WGS) entry which is preliminary data.</text>
</comment>
<dbReference type="GO" id="GO:0016020">
    <property type="term" value="C:membrane"/>
    <property type="evidence" value="ECO:0007669"/>
    <property type="project" value="InterPro"/>
</dbReference>
<evidence type="ECO:0000313" key="2">
    <source>
        <dbReference type="EMBL" id="KPW97742.1"/>
    </source>
</evidence>
<dbReference type="PATRIC" id="fig|264450.4.peg.3821"/>
<dbReference type="EMBL" id="LJQD01000155">
    <property type="protein sequence ID" value="KPW97742.1"/>
    <property type="molecule type" value="Genomic_DNA"/>
</dbReference>
<dbReference type="InterPro" id="IPR036266">
    <property type="entry name" value="SecA_Wing/Scaffold_sf"/>
</dbReference>
<feature type="domain" description="SecA Wing/Scaffold" evidence="1">
    <location>
        <begin position="2"/>
        <end position="58"/>
    </location>
</feature>
<evidence type="ECO:0000313" key="3">
    <source>
        <dbReference type="Proteomes" id="UP000050381"/>
    </source>
</evidence>